<evidence type="ECO:0000313" key="2">
    <source>
        <dbReference type="EMBL" id="KAL3122689.1"/>
    </source>
</evidence>
<dbReference type="EMBL" id="JBICBT010000130">
    <property type="protein sequence ID" value="KAL3122689.1"/>
    <property type="molecule type" value="Genomic_DNA"/>
</dbReference>
<evidence type="ECO:0008006" key="4">
    <source>
        <dbReference type="Google" id="ProtNLM"/>
    </source>
</evidence>
<keyword evidence="3" id="KW-1185">Reference proteome</keyword>
<feature type="chain" id="PRO_5044748039" description="Secreted protein" evidence="1">
    <location>
        <begin position="21"/>
        <end position="80"/>
    </location>
</feature>
<feature type="signal peptide" evidence="1">
    <location>
        <begin position="1"/>
        <end position="20"/>
    </location>
</feature>
<evidence type="ECO:0000313" key="3">
    <source>
        <dbReference type="Proteomes" id="UP001620626"/>
    </source>
</evidence>
<dbReference type="AlphaFoldDB" id="A0ABD2M5D4"/>
<reference evidence="2 3" key="1">
    <citation type="submission" date="2024-10" db="EMBL/GenBank/DDBJ databases">
        <authorList>
            <person name="Kim D."/>
        </authorList>
    </citation>
    <scope>NUCLEOTIDE SEQUENCE [LARGE SCALE GENOMIC DNA]</scope>
    <source>
        <strain evidence="2">BH-2024</strain>
    </source>
</reference>
<name>A0ABD2M5D4_9BILA</name>
<comment type="caution">
    <text evidence="2">The sequence shown here is derived from an EMBL/GenBank/DDBJ whole genome shotgun (WGS) entry which is preliminary data.</text>
</comment>
<accession>A0ABD2M5D4</accession>
<sequence>MVQVVTLSASLLLAGDRSDAQRGDEDANTYDGRKCAVSFDQTVILSASLFRCFSPLIDRMLSVEMREKQQRSVTLNELRH</sequence>
<gene>
    <name evidence="2" type="ORF">niasHT_009586</name>
</gene>
<evidence type="ECO:0000256" key="1">
    <source>
        <dbReference type="SAM" id="SignalP"/>
    </source>
</evidence>
<organism evidence="2 3">
    <name type="scientific">Heterodera trifolii</name>
    <dbReference type="NCBI Taxonomy" id="157864"/>
    <lineage>
        <taxon>Eukaryota</taxon>
        <taxon>Metazoa</taxon>
        <taxon>Ecdysozoa</taxon>
        <taxon>Nematoda</taxon>
        <taxon>Chromadorea</taxon>
        <taxon>Rhabditida</taxon>
        <taxon>Tylenchina</taxon>
        <taxon>Tylenchomorpha</taxon>
        <taxon>Tylenchoidea</taxon>
        <taxon>Heteroderidae</taxon>
        <taxon>Heteroderinae</taxon>
        <taxon>Heterodera</taxon>
    </lineage>
</organism>
<dbReference type="Proteomes" id="UP001620626">
    <property type="component" value="Unassembled WGS sequence"/>
</dbReference>
<protein>
    <recommendedName>
        <fullName evidence="4">Secreted protein</fullName>
    </recommendedName>
</protein>
<keyword evidence="1" id="KW-0732">Signal</keyword>
<proteinExistence type="predicted"/>